<evidence type="ECO:0000313" key="3">
    <source>
        <dbReference type="Proteomes" id="UP000694844"/>
    </source>
</evidence>
<keyword evidence="3" id="KW-1185">Reference proteome</keyword>
<gene>
    <name evidence="4" type="primary">LOC111126842</name>
</gene>
<sequence length="154" mass="17892">MKVAVVFCIVCIVLINEEVSGQRQREVRRRNYRNNDMFQGQTQGQRNVRQQRGRRGRNQNNERAQWRPNRGQRRRPPNNPPSVLRETDIVKAVCDECKRVHSTLAKCGNICPGSATADGSISSILPLGDAFCYVCENYRYNANYYRMCRNRYCS</sequence>
<feature type="compositionally biased region" description="Low complexity" evidence="1">
    <location>
        <begin position="58"/>
        <end position="69"/>
    </location>
</feature>
<feature type="compositionally biased region" description="Low complexity" evidence="1">
    <location>
        <begin position="39"/>
        <end position="48"/>
    </location>
</feature>
<reference evidence="4" key="1">
    <citation type="submission" date="2025-08" db="UniProtKB">
        <authorList>
            <consortium name="RefSeq"/>
        </authorList>
    </citation>
    <scope>IDENTIFICATION</scope>
    <source>
        <tissue evidence="4">Whole sample</tissue>
    </source>
</reference>
<dbReference type="GeneID" id="111126842"/>
<feature type="signal peptide" evidence="2">
    <location>
        <begin position="1"/>
        <end position="21"/>
    </location>
</feature>
<dbReference type="AlphaFoldDB" id="A0A8B8DHT4"/>
<evidence type="ECO:0000313" key="4">
    <source>
        <dbReference type="RefSeq" id="XP_022327453.1"/>
    </source>
</evidence>
<keyword evidence="2" id="KW-0732">Signal</keyword>
<feature type="chain" id="PRO_5034167743" evidence="2">
    <location>
        <begin position="22"/>
        <end position="154"/>
    </location>
</feature>
<feature type="region of interest" description="Disordered" evidence="1">
    <location>
        <begin position="31"/>
        <end position="83"/>
    </location>
</feature>
<evidence type="ECO:0000256" key="2">
    <source>
        <dbReference type="SAM" id="SignalP"/>
    </source>
</evidence>
<accession>A0A8B8DHT4</accession>
<name>A0A8B8DHT4_CRAVI</name>
<dbReference type="Proteomes" id="UP000694844">
    <property type="component" value="Chromosome 3"/>
</dbReference>
<proteinExistence type="predicted"/>
<dbReference type="RefSeq" id="XP_022327453.1">
    <property type="nucleotide sequence ID" value="XM_022471745.1"/>
</dbReference>
<protein>
    <submittedName>
        <fullName evidence="4">Uncharacterized protein LOC111126842 isoform X2</fullName>
    </submittedName>
</protein>
<evidence type="ECO:0000256" key="1">
    <source>
        <dbReference type="SAM" id="MobiDB-lite"/>
    </source>
</evidence>
<organism evidence="3 4">
    <name type="scientific">Crassostrea virginica</name>
    <name type="common">Eastern oyster</name>
    <dbReference type="NCBI Taxonomy" id="6565"/>
    <lineage>
        <taxon>Eukaryota</taxon>
        <taxon>Metazoa</taxon>
        <taxon>Spiralia</taxon>
        <taxon>Lophotrochozoa</taxon>
        <taxon>Mollusca</taxon>
        <taxon>Bivalvia</taxon>
        <taxon>Autobranchia</taxon>
        <taxon>Pteriomorphia</taxon>
        <taxon>Ostreida</taxon>
        <taxon>Ostreoidea</taxon>
        <taxon>Ostreidae</taxon>
        <taxon>Crassostrea</taxon>
    </lineage>
</organism>